<organism evidence="2 3">
    <name type="scientific">Sistotremastrum suecicum HHB10207 ss-3</name>
    <dbReference type="NCBI Taxonomy" id="1314776"/>
    <lineage>
        <taxon>Eukaryota</taxon>
        <taxon>Fungi</taxon>
        <taxon>Dikarya</taxon>
        <taxon>Basidiomycota</taxon>
        <taxon>Agaricomycotina</taxon>
        <taxon>Agaricomycetes</taxon>
        <taxon>Sistotremastrales</taxon>
        <taxon>Sistotremastraceae</taxon>
        <taxon>Sistotremastrum</taxon>
    </lineage>
</organism>
<gene>
    <name evidence="2" type="ORF">SISSUDRAFT_1051716</name>
</gene>
<feature type="region of interest" description="Disordered" evidence="1">
    <location>
        <begin position="213"/>
        <end position="234"/>
    </location>
</feature>
<dbReference type="EMBL" id="KV428148">
    <property type="protein sequence ID" value="KZT35198.1"/>
    <property type="molecule type" value="Genomic_DNA"/>
</dbReference>
<reference evidence="2 3" key="1">
    <citation type="journal article" date="2016" name="Mol. Biol. Evol.">
        <title>Comparative Genomics of Early-Diverging Mushroom-Forming Fungi Provides Insights into the Origins of Lignocellulose Decay Capabilities.</title>
        <authorList>
            <person name="Nagy L.G."/>
            <person name="Riley R."/>
            <person name="Tritt A."/>
            <person name="Adam C."/>
            <person name="Daum C."/>
            <person name="Floudas D."/>
            <person name="Sun H."/>
            <person name="Yadav J.S."/>
            <person name="Pangilinan J."/>
            <person name="Larsson K.H."/>
            <person name="Matsuura K."/>
            <person name="Barry K."/>
            <person name="Labutti K."/>
            <person name="Kuo R."/>
            <person name="Ohm R.A."/>
            <person name="Bhattacharya S.S."/>
            <person name="Shirouzu T."/>
            <person name="Yoshinaga Y."/>
            <person name="Martin F.M."/>
            <person name="Grigoriev I.V."/>
            <person name="Hibbett D.S."/>
        </authorList>
    </citation>
    <scope>NUCLEOTIDE SEQUENCE [LARGE SCALE GENOMIC DNA]</scope>
    <source>
        <strain evidence="2 3">HHB10207 ss-3</strain>
    </source>
</reference>
<proteinExistence type="predicted"/>
<evidence type="ECO:0000313" key="3">
    <source>
        <dbReference type="Proteomes" id="UP000076798"/>
    </source>
</evidence>
<feature type="region of interest" description="Disordered" evidence="1">
    <location>
        <begin position="170"/>
        <end position="192"/>
    </location>
</feature>
<protein>
    <submittedName>
        <fullName evidence="2">Uncharacterized protein</fullName>
    </submittedName>
</protein>
<dbReference type="AlphaFoldDB" id="A0A166ACK2"/>
<evidence type="ECO:0000256" key="1">
    <source>
        <dbReference type="SAM" id="MobiDB-lite"/>
    </source>
</evidence>
<feature type="region of interest" description="Disordered" evidence="1">
    <location>
        <begin position="27"/>
        <end position="60"/>
    </location>
</feature>
<evidence type="ECO:0000313" key="2">
    <source>
        <dbReference type="EMBL" id="KZT35198.1"/>
    </source>
</evidence>
<sequence length="234" mass="25532">MPFDVPETRLPSFRSVKKVLKAELSSPSRLRRWSSMRQPSRSPRHGRISAPSPSHRSPTKLYAPYDSATVEFASTEFLTLDEEPWIAVDMSTPHPDFGLPMFSLAQNSSNISLNSVYSTESASGDDVPGYNHPGTHSFLASEPISHANSLANSESSSSYLPDFRRSVIMLNSAPPPRPPRRRPAPRSPTSVYPFVPAAKIPLLHRRLGSYSSITSGGLSSHASREGSLNGFGPS</sequence>
<keyword evidence="3" id="KW-1185">Reference proteome</keyword>
<accession>A0A166ACK2</accession>
<name>A0A166ACK2_9AGAM</name>
<dbReference type="Proteomes" id="UP000076798">
    <property type="component" value="Unassembled WGS sequence"/>
</dbReference>